<evidence type="ECO:0000313" key="2">
    <source>
        <dbReference type="Proteomes" id="UP000076481"/>
    </source>
</evidence>
<proteinExistence type="predicted"/>
<reference evidence="1 2" key="1">
    <citation type="submission" date="2016-03" db="EMBL/GenBank/DDBJ databases">
        <title>Speciation and ecological success in dimly lit waters: horizontal gene transfer in a green sulfur bacteria bloom unveiled by metagenomic assembly.</title>
        <authorList>
            <person name="Llorens-Mares T."/>
            <person name="Liu Z."/>
            <person name="Allen L.Z."/>
            <person name="Rusch D.B."/>
            <person name="Craig M.T."/>
            <person name="Dupont C.L."/>
            <person name="Bryant D.A."/>
            <person name="Casamayor E.O."/>
        </authorList>
    </citation>
    <scope>NUCLEOTIDE SEQUENCE [LARGE SCALE GENOMIC DNA]</scope>
    <source>
        <strain evidence="1">CIII</strain>
    </source>
</reference>
<dbReference type="Proteomes" id="UP000076481">
    <property type="component" value="Unassembled WGS sequence"/>
</dbReference>
<dbReference type="InterPro" id="IPR011990">
    <property type="entry name" value="TPR-like_helical_dom_sf"/>
</dbReference>
<dbReference type="SUPFAM" id="SSF48452">
    <property type="entry name" value="TPR-like"/>
    <property type="match status" value="1"/>
</dbReference>
<sequence length="495" mass="55372">MVLDEMGFVSPPSSIPGGPVPSAGLSLEVPGVMGPYSVEPHAVPVMAPAGDDALWRARRLSWRRQFRPALALYDSLLAAGDEPLSLLREKARVLGWMGRYGDALKCYGETVRRYPDSAAAAAEADAKAALYDGRYREGVRAYRRWLDLEPGSPEALFDLTQLHYGQQRWTDAIALSGHLLKEISGHDAARQVRRKALFHAEGTPLYSEAVFFHSEGGTRQAELEYLSIASSVARPLNPKLMAAIKVDTRFYRFSGSNPDPMAITTSAAFTYRRMPDAAVEGFIGSTMKSNGPYNTVTGGLGVQSSPLDDLHLLFRYRHGDVVENAATFLDCLSENSLRFQTVYRPSRKWQADLEGFRSWYSDGNVRTDYGVELRSHLSYEPTRLTLFWRWDSFGYNQEQPDYFTPGTFNVHHAGVDAIHYFKGDALYGGGNNTSIRMRGSLNFEPSGGRSKSVLAEFRHDWNDRLSSSLLYDRTWNDESGVYSADRMAASLLWYF</sequence>
<dbReference type="EMBL" id="LVWG01000030">
    <property type="protein sequence ID" value="KZK74235.1"/>
    <property type="molecule type" value="Genomic_DNA"/>
</dbReference>
<accession>A0A165LNI9</accession>
<dbReference type="AlphaFoldDB" id="A0A165LNI9"/>
<dbReference type="Pfam" id="PF13432">
    <property type="entry name" value="TPR_16"/>
    <property type="match status" value="1"/>
</dbReference>
<gene>
    <name evidence="1" type="ORF">A3K90_04790</name>
</gene>
<evidence type="ECO:0000313" key="1">
    <source>
        <dbReference type="EMBL" id="KZK74235.1"/>
    </source>
</evidence>
<comment type="caution">
    <text evidence="1">The sequence shown here is derived from an EMBL/GenBank/DDBJ whole genome shotgun (WGS) entry which is preliminary data.</text>
</comment>
<organism evidence="1 2">
    <name type="scientific">Pelodictyon luteolum</name>
    <dbReference type="NCBI Taxonomy" id="1100"/>
    <lineage>
        <taxon>Bacteria</taxon>
        <taxon>Pseudomonadati</taxon>
        <taxon>Chlorobiota</taxon>
        <taxon>Chlorobiia</taxon>
        <taxon>Chlorobiales</taxon>
        <taxon>Chlorobiaceae</taxon>
        <taxon>Chlorobium/Pelodictyon group</taxon>
        <taxon>Pelodictyon</taxon>
    </lineage>
</organism>
<dbReference type="Gene3D" id="1.25.40.10">
    <property type="entry name" value="Tetratricopeptide repeat domain"/>
    <property type="match status" value="1"/>
</dbReference>
<protein>
    <submittedName>
        <fullName evidence="1">Uncharacterized protein</fullName>
    </submittedName>
</protein>
<name>A0A165LNI9_PELLU</name>